<evidence type="ECO:0000256" key="1">
    <source>
        <dbReference type="ARBA" id="ARBA00004651"/>
    </source>
</evidence>
<dbReference type="GO" id="GO:0005886">
    <property type="term" value="C:plasma membrane"/>
    <property type="evidence" value="ECO:0007669"/>
    <property type="project" value="UniProtKB-SubCell"/>
</dbReference>
<organism evidence="9 10">
    <name type="scientific">Pelodictyon phaeoclathratiforme (strain DSM 5477 / BU-1)</name>
    <dbReference type="NCBI Taxonomy" id="324925"/>
    <lineage>
        <taxon>Bacteria</taxon>
        <taxon>Pseudomonadati</taxon>
        <taxon>Chlorobiota</taxon>
        <taxon>Chlorobiia</taxon>
        <taxon>Chlorobiales</taxon>
        <taxon>Chlorobiaceae</taxon>
        <taxon>Chlorobium/Pelodictyon group</taxon>
        <taxon>Pelodictyon</taxon>
    </lineage>
</organism>
<feature type="transmembrane region" description="Helical" evidence="7">
    <location>
        <begin position="162"/>
        <end position="183"/>
    </location>
</feature>
<evidence type="ECO:0000256" key="4">
    <source>
        <dbReference type="ARBA" id="ARBA00022692"/>
    </source>
</evidence>
<dbReference type="AlphaFoldDB" id="B4SFX4"/>
<feature type="transmembrane region" description="Helical" evidence="7">
    <location>
        <begin position="135"/>
        <end position="155"/>
    </location>
</feature>
<sequence length="226" mass="25451">MDYSLTSLLASLVDFILHIDTHLQVLAAQYGLWLYAILFIIIFCETGLVVTPFLPGDSLLFAAGSLASMPGSSLDPHYLFLLFFFAAVLGDSLNYQIGHKLGPKVFSYQKSSLFNPRHLVKTNQFFQKYGGKTIIIARFIPIIRTFAPFVAGIGAMHYSRFLLFNIVGAALWVGVFSYSGYFFGQLPFVQQNFKLLIIAIIIISIMPPFIEYLKHRFGRKQDTPNC</sequence>
<dbReference type="Proteomes" id="UP000002724">
    <property type="component" value="Chromosome"/>
</dbReference>
<keyword evidence="5 7" id="KW-1133">Transmembrane helix</keyword>
<name>B4SFX4_PELPB</name>
<keyword evidence="6 7" id="KW-0472">Membrane</keyword>
<evidence type="ECO:0000256" key="6">
    <source>
        <dbReference type="ARBA" id="ARBA00023136"/>
    </source>
</evidence>
<evidence type="ECO:0000256" key="5">
    <source>
        <dbReference type="ARBA" id="ARBA00022989"/>
    </source>
</evidence>
<dbReference type="KEGG" id="pph:Ppha_2641"/>
<keyword evidence="4 7" id="KW-0812">Transmembrane</keyword>
<feature type="transmembrane region" description="Helical" evidence="7">
    <location>
        <begin position="195"/>
        <end position="213"/>
    </location>
</feature>
<dbReference type="Pfam" id="PF09335">
    <property type="entry name" value="VTT_dom"/>
    <property type="match status" value="1"/>
</dbReference>
<evidence type="ECO:0000313" key="9">
    <source>
        <dbReference type="EMBL" id="ACF44801.1"/>
    </source>
</evidence>
<dbReference type="PANTHER" id="PTHR30353:SF0">
    <property type="entry name" value="TRANSMEMBRANE PROTEIN"/>
    <property type="match status" value="1"/>
</dbReference>
<protein>
    <submittedName>
        <fullName evidence="9">SNARE associated Golgi protein</fullName>
    </submittedName>
</protein>
<reference evidence="9 10" key="1">
    <citation type="submission" date="2008-06" db="EMBL/GenBank/DDBJ databases">
        <title>Complete sequence of Pelodictyon phaeoclathratiforme BU-1.</title>
        <authorList>
            <consortium name="US DOE Joint Genome Institute"/>
            <person name="Lucas S."/>
            <person name="Copeland A."/>
            <person name="Lapidus A."/>
            <person name="Glavina del Rio T."/>
            <person name="Dalin E."/>
            <person name="Tice H."/>
            <person name="Bruce D."/>
            <person name="Goodwin L."/>
            <person name="Pitluck S."/>
            <person name="Schmutz J."/>
            <person name="Larimer F."/>
            <person name="Land M."/>
            <person name="Hauser L."/>
            <person name="Kyrpides N."/>
            <person name="Mikhailova N."/>
            <person name="Liu Z."/>
            <person name="Li T."/>
            <person name="Zhao F."/>
            <person name="Overmann J."/>
            <person name="Bryant D.A."/>
            <person name="Richardson P."/>
        </authorList>
    </citation>
    <scope>NUCLEOTIDE SEQUENCE [LARGE SCALE GENOMIC DNA]</scope>
    <source>
        <strain evidence="10">DSM 5477 / BU-1</strain>
    </source>
</reference>
<dbReference type="EMBL" id="CP001110">
    <property type="protein sequence ID" value="ACF44801.1"/>
    <property type="molecule type" value="Genomic_DNA"/>
</dbReference>
<dbReference type="NCBIfam" id="NF008102">
    <property type="entry name" value="PRK10847.1"/>
    <property type="match status" value="1"/>
</dbReference>
<dbReference type="InterPro" id="IPR058127">
    <property type="entry name" value="DedA"/>
</dbReference>
<evidence type="ECO:0000313" key="10">
    <source>
        <dbReference type="Proteomes" id="UP000002724"/>
    </source>
</evidence>
<keyword evidence="3 7" id="KW-1003">Cell membrane</keyword>
<dbReference type="STRING" id="324925.Ppha_2641"/>
<evidence type="ECO:0000259" key="8">
    <source>
        <dbReference type="Pfam" id="PF09335"/>
    </source>
</evidence>
<feature type="transmembrane region" description="Helical" evidence="7">
    <location>
        <begin position="32"/>
        <end position="56"/>
    </location>
</feature>
<proteinExistence type="inferred from homology"/>
<dbReference type="RefSeq" id="WP_012509274.1">
    <property type="nucleotide sequence ID" value="NC_011060.1"/>
</dbReference>
<evidence type="ECO:0000256" key="2">
    <source>
        <dbReference type="ARBA" id="ARBA00010792"/>
    </source>
</evidence>
<dbReference type="OrthoDB" id="9813426at2"/>
<dbReference type="PANTHER" id="PTHR30353">
    <property type="entry name" value="INNER MEMBRANE PROTEIN DEDA-RELATED"/>
    <property type="match status" value="1"/>
</dbReference>
<comment type="subcellular location">
    <subcellularLocation>
        <location evidence="1 7">Cell membrane</location>
        <topology evidence="1 7">Multi-pass membrane protein</topology>
    </subcellularLocation>
</comment>
<dbReference type="eggNOG" id="COG0586">
    <property type="taxonomic scope" value="Bacteria"/>
</dbReference>
<dbReference type="InterPro" id="IPR032816">
    <property type="entry name" value="VTT_dom"/>
</dbReference>
<comment type="similarity">
    <text evidence="2 7">Belongs to the DedA family.</text>
</comment>
<feature type="domain" description="VTT" evidence="8">
    <location>
        <begin position="54"/>
        <end position="181"/>
    </location>
</feature>
<dbReference type="InterPro" id="IPR032818">
    <property type="entry name" value="DedA-like"/>
</dbReference>
<dbReference type="HOGENOM" id="CLU_044208_6_1_10"/>
<evidence type="ECO:0000256" key="3">
    <source>
        <dbReference type="ARBA" id="ARBA00022475"/>
    </source>
</evidence>
<accession>B4SFX4</accession>
<evidence type="ECO:0000256" key="7">
    <source>
        <dbReference type="RuleBase" id="RU367016"/>
    </source>
</evidence>
<feature type="transmembrane region" description="Helical" evidence="7">
    <location>
        <begin position="77"/>
        <end position="97"/>
    </location>
</feature>
<keyword evidence="10" id="KW-1185">Reference proteome</keyword>
<gene>
    <name evidence="9" type="ordered locus">Ppha_2641</name>
</gene>